<dbReference type="EMBL" id="CAJVPL010000247">
    <property type="protein sequence ID" value="CAG8472570.1"/>
    <property type="molecule type" value="Genomic_DNA"/>
</dbReference>
<proteinExistence type="predicted"/>
<keyword evidence="3" id="KW-1185">Reference proteome</keyword>
<evidence type="ECO:0000256" key="1">
    <source>
        <dbReference type="SAM" id="MobiDB-lite"/>
    </source>
</evidence>
<reference evidence="2" key="1">
    <citation type="submission" date="2021-06" db="EMBL/GenBank/DDBJ databases">
        <authorList>
            <person name="Kallberg Y."/>
            <person name="Tangrot J."/>
            <person name="Rosling A."/>
        </authorList>
    </citation>
    <scope>NUCLEOTIDE SEQUENCE</scope>
    <source>
        <strain evidence="2">MT106</strain>
    </source>
</reference>
<feature type="compositionally biased region" description="Basic and acidic residues" evidence="1">
    <location>
        <begin position="18"/>
        <end position="34"/>
    </location>
</feature>
<evidence type="ECO:0000313" key="2">
    <source>
        <dbReference type="EMBL" id="CAG8472570.1"/>
    </source>
</evidence>
<organism evidence="2 3">
    <name type="scientific">Ambispora gerdemannii</name>
    <dbReference type="NCBI Taxonomy" id="144530"/>
    <lineage>
        <taxon>Eukaryota</taxon>
        <taxon>Fungi</taxon>
        <taxon>Fungi incertae sedis</taxon>
        <taxon>Mucoromycota</taxon>
        <taxon>Glomeromycotina</taxon>
        <taxon>Glomeromycetes</taxon>
        <taxon>Archaeosporales</taxon>
        <taxon>Ambisporaceae</taxon>
        <taxon>Ambispora</taxon>
    </lineage>
</organism>
<gene>
    <name evidence="2" type="ORF">AGERDE_LOCUS2812</name>
</gene>
<dbReference type="Proteomes" id="UP000789831">
    <property type="component" value="Unassembled WGS sequence"/>
</dbReference>
<protein>
    <submittedName>
        <fullName evidence="2">11202_t:CDS:1</fullName>
    </submittedName>
</protein>
<dbReference type="AlphaFoldDB" id="A0A9N8W341"/>
<feature type="region of interest" description="Disordered" evidence="1">
    <location>
        <begin position="1"/>
        <end position="34"/>
    </location>
</feature>
<feature type="compositionally biased region" description="Polar residues" evidence="1">
    <location>
        <begin position="1"/>
        <end position="11"/>
    </location>
</feature>
<dbReference type="OrthoDB" id="10393560at2759"/>
<comment type="caution">
    <text evidence="2">The sequence shown here is derived from an EMBL/GenBank/DDBJ whole genome shotgun (WGS) entry which is preliminary data.</text>
</comment>
<sequence>MKNSNDPSFFKSSALWGEKNKTPKPTEEDKERKKKVVEEIKRVVKEGDKPSDVKRKVIDFKNSIGLTQSQKLYNFACELCEQYRRQERRNFHRLDGLALDPNKLYIICDTCIETGRANIVKERDTEYDPIK</sequence>
<accession>A0A9N8W341</accession>
<evidence type="ECO:0000313" key="3">
    <source>
        <dbReference type="Proteomes" id="UP000789831"/>
    </source>
</evidence>
<name>A0A9N8W341_9GLOM</name>